<keyword evidence="3" id="KW-1185">Reference proteome</keyword>
<accession>A0AAV7SNA1</accession>
<evidence type="ECO:0000313" key="2">
    <source>
        <dbReference type="EMBL" id="KAJ1165580.1"/>
    </source>
</evidence>
<gene>
    <name evidence="2" type="ORF">NDU88_006001</name>
</gene>
<organism evidence="2 3">
    <name type="scientific">Pleurodeles waltl</name>
    <name type="common">Iberian ribbed newt</name>
    <dbReference type="NCBI Taxonomy" id="8319"/>
    <lineage>
        <taxon>Eukaryota</taxon>
        <taxon>Metazoa</taxon>
        <taxon>Chordata</taxon>
        <taxon>Craniata</taxon>
        <taxon>Vertebrata</taxon>
        <taxon>Euteleostomi</taxon>
        <taxon>Amphibia</taxon>
        <taxon>Batrachia</taxon>
        <taxon>Caudata</taxon>
        <taxon>Salamandroidea</taxon>
        <taxon>Salamandridae</taxon>
        <taxon>Pleurodelinae</taxon>
        <taxon>Pleurodeles</taxon>
    </lineage>
</organism>
<dbReference type="EMBL" id="JANPWB010000008">
    <property type="protein sequence ID" value="KAJ1165580.1"/>
    <property type="molecule type" value="Genomic_DNA"/>
</dbReference>
<proteinExistence type="predicted"/>
<name>A0AAV7SNA1_PLEWA</name>
<feature type="region of interest" description="Disordered" evidence="1">
    <location>
        <begin position="1"/>
        <end position="29"/>
    </location>
</feature>
<comment type="caution">
    <text evidence="2">The sequence shown here is derived from an EMBL/GenBank/DDBJ whole genome shotgun (WGS) entry which is preliminary data.</text>
</comment>
<feature type="region of interest" description="Disordered" evidence="1">
    <location>
        <begin position="44"/>
        <end position="80"/>
    </location>
</feature>
<protein>
    <submittedName>
        <fullName evidence="2">Uncharacterized protein</fullName>
    </submittedName>
</protein>
<evidence type="ECO:0000256" key="1">
    <source>
        <dbReference type="SAM" id="MobiDB-lite"/>
    </source>
</evidence>
<dbReference type="Proteomes" id="UP001066276">
    <property type="component" value="Chromosome 4_2"/>
</dbReference>
<dbReference type="AlphaFoldDB" id="A0AAV7SNA1"/>
<feature type="compositionally biased region" description="Basic and acidic residues" evidence="1">
    <location>
        <begin position="44"/>
        <end position="69"/>
    </location>
</feature>
<sequence>MGNCSRVGDTPLHSVSPGDKEQCPGSALQRANVTSVDINREVKKEIESTERAELCEEKATKPKEPEKTESTTSTRKRRKE</sequence>
<evidence type="ECO:0000313" key="3">
    <source>
        <dbReference type="Proteomes" id="UP001066276"/>
    </source>
</evidence>
<reference evidence="2" key="1">
    <citation type="journal article" date="2022" name="bioRxiv">
        <title>Sequencing and chromosome-scale assembly of the giantPleurodeles waltlgenome.</title>
        <authorList>
            <person name="Brown T."/>
            <person name="Elewa A."/>
            <person name="Iarovenko S."/>
            <person name="Subramanian E."/>
            <person name="Araus A.J."/>
            <person name="Petzold A."/>
            <person name="Susuki M."/>
            <person name="Suzuki K.-i.T."/>
            <person name="Hayashi T."/>
            <person name="Toyoda A."/>
            <person name="Oliveira C."/>
            <person name="Osipova E."/>
            <person name="Leigh N.D."/>
            <person name="Simon A."/>
            <person name="Yun M.H."/>
        </authorList>
    </citation>
    <scope>NUCLEOTIDE SEQUENCE</scope>
    <source>
        <strain evidence="2">20211129_DDA</strain>
        <tissue evidence="2">Liver</tissue>
    </source>
</reference>